<sequence length="128" mass="14241">MARRRLYERRLAVSTPGAEAEEPERYEVTLCWRDGRETSLLVARDETVVDAAERVGLSLPYGCLYGACGTCTGKLLDGTLEHRAEPRALKERHREAGYVLLCLAVPRSVCRVEVGATVQADLVPNPWK</sequence>
<dbReference type="KEGG" id="srub:C2R22_12365"/>
<evidence type="ECO:0000256" key="3">
    <source>
        <dbReference type="ARBA" id="ARBA00022714"/>
    </source>
</evidence>
<keyword evidence="3" id="KW-0001">2Fe-2S</keyword>
<dbReference type="InterPro" id="IPR006058">
    <property type="entry name" value="2Fe2S_fd_BS"/>
</dbReference>
<dbReference type="Pfam" id="PF00111">
    <property type="entry name" value="Fer2"/>
    <property type="match status" value="1"/>
</dbReference>
<accession>A0A2I8VK81</accession>
<evidence type="ECO:0000259" key="9">
    <source>
        <dbReference type="PROSITE" id="PS51085"/>
    </source>
</evidence>
<keyword evidence="7" id="KW-0411">Iron-sulfur</keyword>
<comment type="similarity">
    <text evidence="1">Belongs to the 2Fe2S plant-type ferredoxin family.</text>
</comment>
<dbReference type="GO" id="GO:0046872">
    <property type="term" value="F:metal ion binding"/>
    <property type="evidence" value="ECO:0007669"/>
    <property type="project" value="UniProtKB-KW"/>
</dbReference>
<keyword evidence="4" id="KW-0479">Metal-binding</keyword>
<dbReference type="AlphaFoldDB" id="A0A2I8VK81"/>
<dbReference type="PANTHER" id="PTHR43112">
    <property type="entry name" value="FERREDOXIN"/>
    <property type="match status" value="1"/>
</dbReference>
<organism evidence="10 11">
    <name type="scientific">Salinigranum rubrum</name>
    <dbReference type="NCBI Taxonomy" id="755307"/>
    <lineage>
        <taxon>Archaea</taxon>
        <taxon>Methanobacteriati</taxon>
        <taxon>Methanobacteriota</taxon>
        <taxon>Stenosarchaea group</taxon>
        <taxon>Halobacteria</taxon>
        <taxon>Halobacteriales</taxon>
        <taxon>Haloferacaceae</taxon>
        <taxon>Salinigranum</taxon>
    </lineage>
</organism>
<keyword evidence="5" id="KW-0249">Electron transport</keyword>
<dbReference type="InterPro" id="IPR001041">
    <property type="entry name" value="2Fe-2S_ferredoxin-type"/>
</dbReference>
<evidence type="ECO:0000256" key="4">
    <source>
        <dbReference type="ARBA" id="ARBA00022723"/>
    </source>
</evidence>
<dbReference type="InterPro" id="IPR036010">
    <property type="entry name" value="2Fe-2S_ferredoxin-like_sf"/>
</dbReference>
<dbReference type="InterPro" id="IPR012675">
    <property type="entry name" value="Beta-grasp_dom_sf"/>
</dbReference>
<evidence type="ECO:0000256" key="7">
    <source>
        <dbReference type="ARBA" id="ARBA00023014"/>
    </source>
</evidence>
<dbReference type="PROSITE" id="PS00197">
    <property type="entry name" value="2FE2S_FER_1"/>
    <property type="match status" value="1"/>
</dbReference>
<keyword evidence="11" id="KW-1185">Reference proteome</keyword>
<dbReference type="CDD" id="cd00207">
    <property type="entry name" value="fer2"/>
    <property type="match status" value="1"/>
</dbReference>
<evidence type="ECO:0000256" key="8">
    <source>
        <dbReference type="ARBA" id="ARBA00034078"/>
    </source>
</evidence>
<evidence type="ECO:0000256" key="1">
    <source>
        <dbReference type="ARBA" id="ARBA00007874"/>
    </source>
</evidence>
<evidence type="ECO:0000256" key="2">
    <source>
        <dbReference type="ARBA" id="ARBA00022448"/>
    </source>
</evidence>
<keyword evidence="2" id="KW-0813">Transport</keyword>
<evidence type="ECO:0000256" key="6">
    <source>
        <dbReference type="ARBA" id="ARBA00023004"/>
    </source>
</evidence>
<reference evidence="10 11" key="1">
    <citation type="submission" date="2018-01" db="EMBL/GenBank/DDBJ databases">
        <title>Complete genome sequence of Salinigranum rubrum GX10T, an extremely halophilic archaeon isolated from a marine solar saltern.</title>
        <authorList>
            <person name="Han S."/>
        </authorList>
    </citation>
    <scope>NUCLEOTIDE SEQUENCE [LARGE SCALE GENOMIC DNA]</scope>
    <source>
        <strain evidence="10 11">GX10</strain>
    </source>
</reference>
<dbReference type="OrthoDB" id="235534at2157"/>
<protein>
    <submittedName>
        <fullName evidence="10">Ferredoxin</fullName>
    </submittedName>
</protein>
<dbReference type="EMBL" id="CP026309">
    <property type="protein sequence ID" value="AUV82336.1"/>
    <property type="molecule type" value="Genomic_DNA"/>
</dbReference>
<name>A0A2I8VK81_9EURY</name>
<dbReference type="GO" id="GO:0051537">
    <property type="term" value="F:2 iron, 2 sulfur cluster binding"/>
    <property type="evidence" value="ECO:0007669"/>
    <property type="project" value="UniProtKB-KW"/>
</dbReference>
<evidence type="ECO:0000313" key="10">
    <source>
        <dbReference type="EMBL" id="AUV82336.1"/>
    </source>
</evidence>
<gene>
    <name evidence="10" type="ORF">C2R22_12365</name>
</gene>
<dbReference type="PROSITE" id="PS51085">
    <property type="entry name" value="2FE2S_FER_2"/>
    <property type="match status" value="1"/>
</dbReference>
<feature type="domain" description="2Fe-2S ferredoxin-type" evidence="9">
    <location>
        <begin position="26"/>
        <end position="120"/>
    </location>
</feature>
<dbReference type="SUPFAM" id="SSF54292">
    <property type="entry name" value="2Fe-2S ferredoxin-like"/>
    <property type="match status" value="1"/>
</dbReference>
<comment type="cofactor">
    <cofactor evidence="8">
        <name>[2Fe-2S] cluster</name>
        <dbReference type="ChEBI" id="CHEBI:190135"/>
    </cofactor>
</comment>
<evidence type="ECO:0000256" key="5">
    <source>
        <dbReference type="ARBA" id="ARBA00022982"/>
    </source>
</evidence>
<proteinExistence type="inferred from homology"/>
<keyword evidence="6" id="KW-0408">Iron</keyword>
<dbReference type="PANTHER" id="PTHR43112:SF3">
    <property type="entry name" value="FERREDOXIN-2, CHLOROPLASTIC"/>
    <property type="match status" value="1"/>
</dbReference>
<dbReference type="Proteomes" id="UP000236584">
    <property type="component" value="Chromosome"/>
</dbReference>
<evidence type="ECO:0000313" key="11">
    <source>
        <dbReference type="Proteomes" id="UP000236584"/>
    </source>
</evidence>
<dbReference type="Gene3D" id="3.10.20.30">
    <property type="match status" value="1"/>
</dbReference>